<evidence type="ECO:0000256" key="1">
    <source>
        <dbReference type="SAM" id="Coils"/>
    </source>
</evidence>
<dbReference type="RefSeq" id="WP_144988313.1">
    <property type="nucleotide sequence ID" value="NZ_VNJK01000001.1"/>
</dbReference>
<sequence length="167" mass="19898">MELQSIMQRLDETRDELVEILRELNEEQLHKRIDLNSWSISQIGQHLYTVEELYVVAIRKGLKSKEDSYVESKPIDVLLDRSKKFEAPDIVKPTDECLGNYEIMERLSNSRQKLYELLHSLEDPSVLSRRHFIHPAFQELSLLEWVRSLYIHEQRHIKQIREIIDAC</sequence>
<organism evidence="3 4">
    <name type="scientific">Paenibacillus agilis</name>
    <dbReference type="NCBI Taxonomy" id="3020863"/>
    <lineage>
        <taxon>Bacteria</taxon>
        <taxon>Bacillati</taxon>
        <taxon>Bacillota</taxon>
        <taxon>Bacilli</taxon>
        <taxon>Bacillales</taxon>
        <taxon>Paenibacillaceae</taxon>
        <taxon>Paenibacillus</taxon>
    </lineage>
</organism>
<dbReference type="Gene3D" id="1.20.120.450">
    <property type="entry name" value="dinb family like domain"/>
    <property type="match status" value="1"/>
</dbReference>
<reference evidence="3 4" key="1">
    <citation type="submission" date="2019-07" db="EMBL/GenBank/DDBJ databases">
        <authorList>
            <person name="Kim J."/>
        </authorList>
    </citation>
    <scope>NUCLEOTIDE SEQUENCE [LARGE SCALE GENOMIC DNA]</scope>
    <source>
        <strain evidence="3 4">N4</strain>
    </source>
</reference>
<dbReference type="SUPFAM" id="SSF109854">
    <property type="entry name" value="DinB/YfiT-like putative metalloenzymes"/>
    <property type="match status" value="1"/>
</dbReference>
<keyword evidence="1" id="KW-0175">Coiled coil</keyword>
<accession>A0A559IYD8</accession>
<dbReference type="Proteomes" id="UP000318102">
    <property type="component" value="Unassembled WGS sequence"/>
</dbReference>
<proteinExistence type="predicted"/>
<dbReference type="Pfam" id="PF12867">
    <property type="entry name" value="DinB_2"/>
    <property type="match status" value="1"/>
</dbReference>
<dbReference type="InterPro" id="IPR024775">
    <property type="entry name" value="DinB-like"/>
</dbReference>
<feature type="coiled-coil region" evidence="1">
    <location>
        <begin position="3"/>
        <end position="30"/>
    </location>
</feature>
<gene>
    <name evidence="3" type="ORF">FPZ44_06060</name>
</gene>
<keyword evidence="4" id="KW-1185">Reference proteome</keyword>
<dbReference type="OrthoDB" id="5464839at2"/>
<evidence type="ECO:0000313" key="3">
    <source>
        <dbReference type="EMBL" id="TVX92649.1"/>
    </source>
</evidence>
<dbReference type="AlphaFoldDB" id="A0A559IYD8"/>
<feature type="domain" description="DinB-like" evidence="2">
    <location>
        <begin position="9"/>
        <end position="160"/>
    </location>
</feature>
<evidence type="ECO:0000259" key="2">
    <source>
        <dbReference type="Pfam" id="PF12867"/>
    </source>
</evidence>
<dbReference type="InterPro" id="IPR034660">
    <property type="entry name" value="DinB/YfiT-like"/>
</dbReference>
<dbReference type="EMBL" id="VNJK01000001">
    <property type="protein sequence ID" value="TVX92649.1"/>
    <property type="molecule type" value="Genomic_DNA"/>
</dbReference>
<protein>
    <submittedName>
        <fullName evidence="3">DinB family protein</fullName>
    </submittedName>
</protein>
<name>A0A559IYD8_9BACL</name>
<comment type="caution">
    <text evidence="3">The sequence shown here is derived from an EMBL/GenBank/DDBJ whole genome shotgun (WGS) entry which is preliminary data.</text>
</comment>
<evidence type="ECO:0000313" key="4">
    <source>
        <dbReference type="Proteomes" id="UP000318102"/>
    </source>
</evidence>